<keyword evidence="3" id="KW-1185">Reference proteome</keyword>
<evidence type="ECO:0000313" key="3">
    <source>
        <dbReference type="Proteomes" id="UP000199515"/>
    </source>
</evidence>
<dbReference type="STRING" id="589385.SAMN05421504_105528"/>
<dbReference type="SUPFAM" id="SSF54427">
    <property type="entry name" value="NTF2-like"/>
    <property type="match status" value="1"/>
</dbReference>
<organism evidence="2 3">
    <name type="scientific">Amycolatopsis xylanica</name>
    <dbReference type="NCBI Taxonomy" id="589385"/>
    <lineage>
        <taxon>Bacteria</taxon>
        <taxon>Bacillati</taxon>
        <taxon>Actinomycetota</taxon>
        <taxon>Actinomycetes</taxon>
        <taxon>Pseudonocardiales</taxon>
        <taxon>Pseudonocardiaceae</taxon>
        <taxon>Amycolatopsis</taxon>
    </lineage>
</organism>
<feature type="domain" description="SnoaL-like" evidence="1">
    <location>
        <begin position="5"/>
        <end position="124"/>
    </location>
</feature>
<dbReference type="RefSeq" id="WP_091292814.1">
    <property type="nucleotide sequence ID" value="NZ_FNON01000005.1"/>
</dbReference>
<name>A0A1H3JSM6_9PSEU</name>
<accession>A0A1H3JSM6</accession>
<dbReference type="AlphaFoldDB" id="A0A1H3JSM6"/>
<dbReference type="EMBL" id="FNON01000005">
    <property type="protein sequence ID" value="SDY42932.1"/>
    <property type="molecule type" value="Genomic_DNA"/>
</dbReference>
<dbReference type="InterPro" id="IPR032710">
    <property type="entry name" value="NTF2-like_dom_sf"/>
</dbReference>
<dbReference type="InterPro" id="IPR037401">
    <property type="entry name" value="SnoaL-like"/>
</dbReference>
<gene>
    <name evidence="2" type="ORF">SAMN05421504_105528</name>
</gene>
<dbReference type="Proteomes" id="UP000199515">
    <property type="component" value="Unassembled WGS sequence"/>
</dbReference>
<proteinExistence type="predicted"/>
<protein>
    <submittedName>
        <fullName evidence="2">SnoaL-like domain-containing protein</fullName>
    </submittedName>
</protein>
<dbReference type="CDD" id="cd00531">
    <property type="entry name" value="NTF2_like"/>
    <property type="match status" value="1"/>
</dbReference>
<evidence type="ECO:0000313" key="2">
    <source>
        <dbReference type="EMBL" id="SDY42932.1"/>
    </source>
</evidence>
<dbReference type="Pfam" id="PF13577">
    <property type="entry name" value="SnoaL_4"/>
    <property type="match status" value="1"/>
</dbReference>
<reference evidence="2 3" key="1">
    <citation type="submission" date="2016-10" db="EMBL/GenBank/DDBJ databases">
        <authorList>
            <person name="de Groot N.N."/>
        </authorList>
    </citation>
    <scope>NUCLEOTIDE SEQUENCE [LARGE SCALE GENOMIC DNA]</scope>
    <source>
        <strain evidence="2 3">CPCC 202699</strain>
    </source>
</reference>
<dbReference type="Gene3D" id="3.10.450.50">
    <property type="match status" value="1"/>
</dbReference>
<evidence type="ECO:0000259" key="1">
    <source>
        <dbReference type="Pfam" id="PF13577"/>
    </source>
</evidence>
<dbReference type="OrthoDB" id="981191at2"/>
<sequence>MTTLLADRIEIADLFSRLAHLLDGKRWDDAATVFTTDVALHSPRNGELRGLDTVVAFMRQAEVAGESTQHITSDLLVEVDGDQATASANSVVYFFRDGEAPHRTSGLRLACTVVRTSAGWRLAESWTTLAWMRQN</sequence>